<feature type="compositionally biased region" description="Basic residues" evidence="1">
    <location>
        <begin position="1"/>
        <end position="13"/>
    </location>
</feature>
<keyword evidence="2" id="KW-0472">Membrane</keyword>
<feature type="compositionally biased region" description="Acidic residues" evidence="1">
    <location>
        <begin position="130"/>
        <end position="141"/>
    </location>
</feature>
<dbReference type="AlphaFoldDB" id="A0AAW0T3N1"/>
<keyword evidence="4" id="KW-1185">Reference proteome</keyword>
<feature type="region of interest" description="Disordered" evidence="1">
    <location>
        <begin position="101"/>
        <end position="144"/>
    </location>
</feature>
<evidence type="ECO:0000256" key="2">
    <source>
        <dbReference type="SAM" id="Phobius"/>
    </source>
</evidence>
<accession>A0AAW0T3N1</accession>
<feature type="compositionally biased region" description="Basic and acidic residues" evidence="1">
    <location>
        <begin position="101"/>
        <end position="129"/>
    </location>
</feature>
<feature type="transmembrane region" description="Helical" evidence="2">
    <location>
        <begin position="66"/>
        <end position="92"/>
    </location>
</feature>
<protein>
    <submittedName>
        <fullName evidence="3">Uncharacterized protein</fullName>
    </submittedName>
</protein>
<name>A0AAW0T3N1_SCYPA</name>
<dbReference type="Proteomes" id="UP001487740">
    <property type="component" value="Unassembled WGS sequence"/>
</dbReference>
<evidence type="ECO:0000313" key="3">
    <source>
        <dbReference type="EMBL" id="KAK8380902.1"/>
    </source>
</evidence>
<keyword evidence="2" id="KW-0812">Transmembrane</keyword>
<organism evidence="3 4">
    <name type="scientific">Scylla paramamosain</name>
    <name type="common">Mud crab</name>
    <dbReference type="NCBI Taxonomy" id="85552"/>
    <lineage>
        <taxon>Eukaryota</taxon>
        <taxon>Metazoa</taxon>
        <taxon>Ecdysozoa</taxon>
        <taxon>Arthropoda</taxon>
        <taxon>Crustacea</taxon>
        <taxon>Multicrustacea</taxon>
        <taxon>Malacostraca</taxon>
        <taxon>Eumalacostraca</taxon>
        <taxon>Eucarida</taxon>
        <taxon>Decapoda</taxon>
        <taxon>Pleocyemata</taxon>
        <taxon>Brachyura</taxon>
        <taxon>Eubrachyura</taxon>
        <taxon>Portunoidea</taxon>
        <taxon>Portunidae</taxon>
        <taxon>Portuninae</taxon>
        <taxon>Scylla</taxon>
    </lineage>
</organism>
<feature type="region of interest" description="Disordered" evidence="1">
    <location>
        <begin position="1"/>
        <end position="37"/>
    </location>
</feature>
<sequence length="395" mass="43767">MEKYSPRTKRGAARKSEAPADSPASTPQRNSSGTYTPTASLSLQATFRPRAALHTAARSAEARRRFIPACCCVLLSIGAHSLFFTFLLFLLVGEEEEEKGRRRKQEEKVFLDKKSDEGKEDDEHKKQDGDENEEEYEDEEKEMVQRKNITIAQKEQQKRGVSVTASLSRLNRCCCWCSSCRRCNPQHTRERSSLIHLLIGRISGESVTTKMTYTLKSLLCHSTVNVKKGTALPRLSEISLFFLSPFSSKSERLRFSVNLLGSATTTTCLNHQSATTTCFTTRAPPPPASPPERHHHLLHHQSATTTCLTTIAPQPPLRISSHAIITATFTALTAPPPPPPAVRSKSAAAIKPYMETKSMDDAEKDLQLAPLTVIAVKRKSDTSRGDVEHGASLRL</sequence>
<proteinExistence type="predicted"/>
<gene>
    <name evidence="3" type="ORF">O3P69_008074</name>
</gene>
<dbReference type="EMBL" id="JARAKH010000041">
    <property type="protein sequence ID" value="KAK8380902.1"/>
    <property type="molecule type" value="Genomic_DNA"/>
</dbReference>
<reference evidence="3 4" key="1">
    <citation type="submission" date="2023-03" db="EMBL/GenBank/DDBJ databases">
        <title>High-quality genome of Scylla paramamosain provides insights in environmental adaptation.</title>
        <authorList>
            <person name="Zhang L."/>
        </authorList>
    </citation>
    <scope>NUCLEOTIDE SEQUENCE [LARGE SCALE GENOMIC DNA]</scope>
    <source>
        <strain evidence="3">LZ_2023a</strain>
        <tissue evidence="3">Muscle</tissue>
    </source>
</reference>
<evidence type="ECO:0000256" key="1">
    <source>
        <dbReference type="SAM" id="MobiDB-lite"/>
    </source>
</evidence>
<evidence type="ECO:0000313" key="4">
    <source>
        <dbReference type="Proteomes" id="UP001487740"/>
    </source>
</evidence>
<keyword evidence="2" id="KW-1133">Transmembrane helix</keyword>
<comment type="caution">
    <text evidence="3">The sequence shown here is derived from an EMBL/GenBank/DDBJ whole genome shotgun (WGS) entry which is preliminary data.</text>
</comment>
<feature type="compositionally biased region" description="Polar residues" evidence="1">
    <location>
        <begin position="23"/>
        <end position="37"/>
    </location>
</feature>